<evidence type="ECO:0000256" key="2">
    <source>
        <dbReference type="ARBA" id="ARBA00022806"/>
    </source>
</evidence>
<dbReference type="AlphaFoldDB" id="A0A9Q1BA32"/>
<dbReference type="InterPro" id="IPR025313">
    <property type="entry name" value="SPB4-like_CTE"/>
</dbReference>
<evidence type="ECO:0000313" key="4">
    <source>
        <dbReference type="EMBL" id="KAJ8019085.1"/>
    </source>
</evidence>
<organism evidence="4 5">
    <name type="scientific">Holothuria leucospilota</name>
    <name type="common">Black long sea cucumber</name>
    <name type="synonym">Mertensiothuria leucospilota</name>
    <dbReference type="NCBI Taxonomy" id="206669"/>
    <lineage>
        <taxon>Eukaryota</taxon>
        <taxon>Metazoa</taxon>
        <taxon>Echinodermata</taxon>
        <taxon>Eleutherozoa</taxon>
        <taxon>Echinozoa</taxon>
        <taxon>Holothuroidea</taxon>
        <taxon>Aspidochirotacea</taxon>
        <taxon>Aspidochirotida</taxon>
        <taxon>Holothuriidae</taxon>
        <taxon>Holothuria</taxon>
    </lineage>
</organism>
<dbReference type="Proteomes" id="UP001152320">
    <property type="component" value="Unassembled WGS sequence"/>
</dbReference>
<keyword evidence="2 4" id="KW-0547">Nucleotide-binding</keyword>
<dbReference type="SMART" id="SM01178">
    <property type="entry name" value="DUF4217"/>
    <property type="match status" value="1"/>
</dbReference>
<dbReference type="OrthoDB" id="10259640at2759"/>
<comment type="caution">
    <text evidence="4">The sequence shown here is derived from an EMBL/GenBank/DDBJ whole genome shotgun (WGS) entry which is preliminary data.</text>
</comment>
<name>A0A9Q1BA32_HOLLE</name>
<accession>A0A9Q1BA32</accession>
<keyword evidence="5" id="KW-1185">Reference proteome</keyword>
<sequence length="130" mass="14568">MVIYRKLQSYCAQDPEIKESGKHSFVSYVKSVFLMKNKDVFDVSKLPLEEFAIEKGTLREGTNDACTIIQDVIVTESVFAESLQFHISKSAGEDDEVEALKETTAKKGKTLTKVAALKKLAKKQKYQSSL</sequence>
<reference evidence="4" key="1">
    <citation type="submission" date="2021-10" db="EMBL/GenBank/DDBJ databases">
        <title>Tropical sea cucumber genome reveals ecological adaptation and Cuvierian tubules defense mechanism.</title>
        <authorList>
            <person name="Chen T."/>
        </authorList>
    </citation>
    <scope>NUCLEOTIDE SEQUENCE</scope>
    <source>
        <strain evidence="4">Nanhai2018</strain>
        <tissue evidence="4">Muscle</tissue>
    </source>
</reference>
<evidence type="ECO:0000259" key="3">
    <source>
        <dbReference type="SMART" id="SM01178"/>
    </source>
</evidence>
<dbReference type="GO" id="GO:0004386">
    <property type="term" value="F:helicase activity"/>
    <property type="evidence" value="ECO:0007669"/>
    <property type="project" value="UniProtKB-KW"/>
</dbReference>
<evidence type="ECO:0000313" key="5">
    <source>
        <dbReference type="Proteomes" id="UP001152320"/>
    </source>
</evidence>
<keyword evidence="1" id="KW-0378">Hydrolase</keyword>
<dbReference type="Pfam" id="PF13959">
    <property type="entry name" value="CTE_SPB4"/>
    <property type="match status" value="1"/>
</dbReference>
<proteinExistence type="predicted"/>
<keyword evidence="2 4" id="KW-0067">ATP-binding</keyword>
<dbReference type="GO" id="GO:0016787">
    <property type="term" value="F:hydrolase activity"/>
    <property type="evidence" value="ECO:0007669"/>
    <property type="project" value="UniProtKB-KW"/>
</dbReference>
<feature type="domain" description="ATP-dependent rRNA helicase SPB4-like C-terminal extension" evidence="3">
    <location>
        <begin position="2"/>
        <end position="60"/>
    </location>
</feature>
<keyword evidence="2 4" id="KW-0347">Helicase</keyword>
<dbReference type="EMBL" id="JAIZAY010000091">
    <property type="protein sequence ID" value="KAJ8019085.1"/>
    <property type="molecule type" value="Genomic_DNA"/>
</dbReference>
<evidence type="ECO:0000256" key="1">
    <source>
        <dbReference type="ARBA" id="ARBA00022801"/>
    </source>
</evidence>
<gene>
    <name evidence="4" type="ORF">HOLleu_42557</name>
</gene>
<protein>
    <submittedName>
        <fullName evidence="4">ATP-dependent RNA helicase DDX10</fullName>
    </submittedName>
</protein>